<dbReference type="InterPro" id="IPR005467">
    <property type="entry name" value="His_kinase_dom"/>
</dbReference>
<dbReference type="GO" id="GO:0005524">
    <property type="term" value="F:ATP binding"/>
    <property type="evidence" value="ECO:0007669"/>
    <property type="project" value="UniProtKB-KW"/>
</dbReference>
<reference evidence="18 19" key="1">
    <citation type="submission" date="2016-10" db="EMBL/GenBank/DDBJ databases">
        <authorList>
            <person name="Varghese N."/>
            <person name="Submissions S."/>
        </authorList>
    </citation>
    <scope>NUCLEOTIDE SEQUENCE [LARGE SCALE GENOMIC DNA]</scope>
    <source>
        <strain evidence="18 19">DSM 2260</strain>
    </source>
</reference>
<proteinExistence type="inferred from homology"/>
<evidence type="ECO:0000256" key="9">
    <source>
        <dbReference type="ARBA" id="ARBA00022777"/>
    </source>
</evidence>
<dbReference type="PANTHER" id="PTHR43065:SF10">
    <property type="entry name" value="PEROXIDE STRESS-ACTIVATED HISTIDINE KINASE MAK3"/>
    <property type="match status" value="1"/>
</dbReference>
<evidence type="ECO:0000256" key="1">
    <source>
        <dbReference type="ARBA" id="ARBA00000085"/>
    </source>
</evidence>
<feature type="domain" description="Histidine kinase" evidence="15">
    <location>
        <begin position="763"/>
        <end position="976"/>
    </location>
</feature>
<dbReference type="SMART" id="SM00388">
    <property type="entry name" value="HisKA"/>
    <property type="match status" value="1"/>
</dbReference>
<dbReference type="GO" id="GO:0000155">
    <property type="term" value="F:phosphorelay sensor kinase activity"/>
    <property type="evidence" value="ECO:0007669"/>
    <property type="project" value="InterPro"/>
</dbReference>
<dbReference type="Gene3D" id="1.20.1730.10">
    <property type="entry name" value="Sodium/glucose cotransporter"/>
    <property type="match status" value="1"/>
</dbReference>
<evidence type="ECO:0000256" key="13">
    <source>
        <dbReference type="ARBA" id="ARBA00023136"/>
    </source>
</evidence>
<dbReference type="Gene3D" id="3.30.450.20">
    <property type="entry name" value="PAS domain"/>
    <property type="match status" value="1"/>
</dbReference>
<evidence type="ECO:0000256" key="10">
    <source>
        <dbReference type="ARBA" id="ARBA00022840"/>
    </source>
</evidence>
<dbReference type="Proteomes" id="UP000198717">
    <property type="component" value="Unassembled WGS sequence"/>
</dbReference>
<feature type="transmembrane region" description="Helical" evidence="14">
    <location>
        <begin position="364"/>
        <end position="390"/>
    </location>
</feature>
<evidence type="ECO:0000256" key="6">
    <source>
        <dbReference type="ARBA" id="ARBA00022679"/>
    </source>
</evidence>
<dbReference type="PROSITE" id="PS50109">
    <property type="entry name" value="HIS_KIN"/>
    <property type="match status" value="1"/>
</dbReference>
<feature type="transmembrane region" description="Helical" evidence="14">
    <location>
        <begin position="428"/>
        <end position="450"/>
    </location>
</feature>
<dbReference type="GO" id="GO:0006355">
    <property type="term" value="P:regulation of DNA-templated transcription"/>
    <property type="evidence" value="ECO:0007669"/>
    <property type="project" value="InterPro"/>
</dbReference>
<feature type="transmembrane region" description="Helical" evidence="14">
    <location>
        <begin position="6"/>
        <end position="27"/>
    </location>
</feature>
<dbReference type="InterPro" id="IPR003594">
    <property type="entry name" value="HATPase_dom"/>
</dbReference>
<dbReference type="SUPFAM" id="SSF47384">
    <property type="entry name" value="Homodimeric domain of signal transducing histidine kinase"/>
    <property type="match status" value="1"/>
</dbReference>
<feature type="transmembrane region" description="Helical" evidence="14">
    <location>
        <begin position="69"/>
        <end position="87"/>
    </location>
</feature>
<organism evidence="17 20">
    <name type="scientific">Myxococcus virescens</name>
    <dbReference type="NCBI Taxonomy" id="83456"/>
    <lineage>
        <taxon>Bacteria</taxon>
        <taxon>Pseudomonadati</taxon>
        <taxon>Myxococcota</taxon>
        <taxon>Myxococcia</taxon>
        <taxon>Myxococcales</taxon>
        <taxon>Cystobacterineae</taxon>
        <taxon>Myxococcaceae</taxon>
        <taxon>Myxococcus</taxon>
    </lineage>
</organism>
<keyword evidence="8" id="KW-0547">Nucleotide-binding</keyword>
<evidence type="ECO:0000256" key="12">
    <source>
        <dbReference type="ARBA" id="ARBA00023012"/>
    </source>
</evidence>
<dbReference type="PROSITE" id="PS50283">
    <property type="entry name" value="NA_SOLUT_SYMP_3"/>
    <property type="match status" value="1"/>
</dbReference>
<dbReference type="SUPFAM" id="SSF55785">
    <property type="entry name" value="PYP-like sensor domain (PAS domain)"/>
    <property type="match status" value="1"/>
</dbReference>
<evidence type="ECO:0000256" key="7">
    <source>
        <dbReference type="ARBA" id="ARBA00022692"/>
    </source>
</evidence>
<keyword evidence="13 14" id="KW-0472">Membrane</keyword>
<keyword evidence="6" id="KW-0808">Transferase</keyword>
<keyword evidence="11 14" id="KW-1133">Transmembrane helix</keyword>
<keyword evidence="5" id="KW-0597">Phosphoprotein</keyword>
<dbReference type="InterPro" id="IPR038377">
    <property type="entry name" value="Na/Glc_symporter_sf"/>
</dbReference>
<dbReference type="SMART" id="SM00387">
    <property type="entry name" value="HATPase_c"/>
    <property type="match status" value="1"/>
</dbReference>
<evidence type="ECO:0000313" key="19">
    <source>
        <dbReference type="Proteomes" id="UP000198717"/>
    </source>
</evidence>
<keyword evidence="12" id="KW-0902">Two-component regulatory system</keyword>
<dbReference type="EMBL" id="BJVY01000019">
    <property type="protein sequence ID" value="GEL71835.1"/>
    <property type="molecule type" value="Genomic_DNA"/>
</dbReference>
<dbReference type="PANTHER" id="PTHR43065">
    <property type="entry name" value="SENSOR HISTIDINE KINASE"/>
    <property type="match status" value="1"/>
</dbReference>
<feature type="transmembrane region" description="Helical" evidence="14">
    <location>
        <begin position="115"/>
        <end position="133"/>
    </location>
</feature>
<dbReference type="SMART" id="SM00091">
    <property type="entry name" value="PAS"/>
    <property type="match status" value="1"/>
</dbReference>
<feature type="transmembrane region" description="Helical" evidence="14">
    <location>
        <begin position="183"/>
        <end position="206"/>
    </location>
</feature>
<dbReference type="Gene3D" id="1.10.287.130">
    <property type="match status" value="1"/>
</dbReference>
<comment type="similarity">
    <text evidence="3">Belongs to the sodium:solute symporter (SSF) (TC 2.A.21) family.</text>
</comment>
<dbReference type="CDD" id="cd00075">
    <property type="entry name" value="HATPase"/>
    <property type="match status" value="1"/>
</dbReference>
<dbReference type="GO" id="GO:0016020">
    <property type="term" value="C:membrane"/>
    <property type="evidence" value="ECO:0007669"/>
    <property type="project" value="UniProtKB-SubCell"/>
</dbReference>
<dbReference type="EMBL" id="FNAJ01000004">
    <property type="protein sequence ID" value="SDE15775.1"/>
    <property type="molecule type" value="Genomic_DNA"/>
</dbReference>
<dbReference type="GO" id="GO:0022857">
    <property type="term" value="F:transmembrane transporter activity"/>
    <property type="evidence" value="ECO:0007669"/>
    <property type="project" value="InterPro"/>
</dbReference>
<keyword evidence="9 18" id="KW-0418">Kinase</keyword>
<dbReference type="Gene3D" id="3.30.565.10">
    <property type="entry name" value="Histidine kinase-like ATPase, C-terminal domain"/>
    <property type="match status" value="1"/>
</dbReference>
<dbReference type="CDD" id="cd00082">
    <property type="entry name" value="HisKA"/>
    <property type="match status" value="1"/>
</dbReference>
<dbReference type="InterPro" id="IPR004358">
    <property type="entry name" value="Sig_transdc_His_kin-like_C"/>
</dbReference>
<evidence type="ECO:0000256" key="14">
    <source>
        <dbReference type="SAM" id="Phobius"/>
    </source>
</evidence>
<dbReference type="EC" id="2.7.13.3" evidence="4"/>
<dbReference type="InterPro" id="IPR013767">
    <property type="entry name" value="PAS_fold"/>
</dbReference>
<dbReference type="InterPro" id="IPR000014">
    <property type="entry name" value="PAS"/>
</dbReference>
<dbReference type="Proteomes" id="UP000321224">
    <property type="component" value="Unassembled WGS sequence"/>
</dbReference>
<evidence type="ECO:0000313" key="17">
    <source>
        <dbReference type="EMBL" id="GEL71835.1"/>
    </source>
</evidence>
<dbReference type="InterPro" id="IPR035965">
    <property type="entry name" value="PAS-like_dom_sf"/>
</dbReference>
<dbReference type="Pfam" id="PF02518">
    <property type="entry name" value="HATPase_c"/>
    <property type="match status" value="1"/>
</dbReference>
<reference evidence="17 20" key="2">
    <citation type="submission" date="2019-07" db="EMBL/GenBank/DDBJ databases">
        <title>Whole genome shotgun sequence of Myxococcus virescens NBRC 100334.</title>
        <authorList>
            <person name="Hosoyama A."/>
            <person name="Uohara A."/>
            <person name="Ohji S."/>
            <person name="Ichikawa N."/>
        </authorList>
    </citation>
    <scope>NUCLEOTIDE SEQUENCE [LARGE SCALE GENOMIC DNA]</scope>
    <source>
        <strain evidence="17 20">NBRC 100334</strain>
    </source>
</reference>
<dbReference type="InterPro" id="IPR036890">
    <property type="entry name" value="HATPase_C_sf"/>
</dbReference>
<feature type="transmembrane region" description="Helical" evidence="14">
    <location>
        <begin position="153"/>
        <end position="171"/>
    </location>
</feature>
<evidence type="ECO:0000256" key="8">
    <source>
        <dbReference type="ARBA" id="ARBA00022741"/>
    </source>
</evidence>
<evidence type="ECO:0000256" key="2">
    <source>
        <dbReference type="ARBA" id="ARBA00004141"/>
    </source>
</evidence>
<accession>A0A511HEC7</accession>
<dbReference type="InterPro" id="IPR036097">
    <property type="entry name" value="HisK_dim/P_sf"/>
</dbReference>
<dbReference type="PRINTS" id="PR00344">
    <property type="entry name" value="BCTRLSENSOR"/>
</dbReference>
<protein>
    <recommendedName>
        <fullName evidence="4">histidine kinase</fullName>
        <ecNumber evidence="4">2.7.13.3</ecNumber>
    </recommendedName>
</protein>
<keyword evidence="19" id="KW-1185">Reference proteome</keyword>
<feature type="transmembrane region" description="Helical" evidence="14">
    <location>
        <begin position="269"/>
        <end position="293"/>
    </location>
</feature>
<dbReference type="AlphaFoldDB" id="A0A511HEC7"/>
<dbReference type="RefSeq" id="WP_090490396.1">
    <property type="nucleotide sequence ID" value="NZ_BJVY01000019.1"/>
</dbReference>
<comment type="catalytic activity">
    <reaction evidence="1">
        <text>ATP + protein L-histidine = ADP + protein N-phospho-L-histidine.</text>
        <dbReference type="EC" id="2.7.13.3"/>
    </reaction>
</comment>
<evidence type="ECO:0000313" key="20">
    <source>
        <dbReference type="Proteomes" id="UP000321224"/>
    </source>
</evidence>
<dbReference type="SUPFAM" id="SSF55874">
    <property type="entry name" value="ATPase domain of HSP90 chaperone/DNA topoisomerase II/histidine kinase"/>
    <property type="match status" value="1"/>
</dbReference>
<sequence length="990" mass="105561">MTLELGSLVAASVAYLLVLFLVAYAAERGAIPARITQHPLVYALALGVYATSWSYFGSVGYAARHGFRYLGIYLGVTLACLLIPVLWRPLLRLSRELQLTSLADVLAFRYPGQSTGTAVTLFLLAGSLPYLALQVRAVVESARVLSPSASPTLVGLGFCAVLTVFSVLFGARHLTPRERHEGLMLAIAFESAVKLVALVAVGVWAVSNVFGGVDGLLAWVDAHPEAIDALQRPARDASWSPLLVLSCAAAFLTPRSYHVAFTEAPEREGLATATWAFPLLLLVMNLVVPVVLWSGEALGLPWPADFHVLAVPASRGATWLALGAFLGGVSAASAMVIVTTLALAPMCLTHLVLPLGYARGQPNLYGWLLWARRLLIGIIILAGYGFHWLLNIRGTGLVDLGLVSFVAVAQFIPGVLGLLFWKRGTRAGLLTGLVAGASLWLLTLVVPLWASPGVVAWTHRMAALLGFSDSEPWGFATFASLSLNGLAFIGVSLATRQSAEEAEAARACTREEAAPAAGGVVAGSPDEFRRKLAPLLGEEAATAEVNRALQSLSLPQDERRPSELRRLRDGVERNLSGLLGPVLARMTVEEALRLEPGARTALAEQLRFVEERLRDARGLQGPVPALEAVRRYLRRILEDLPVGVCAVGPDGEVVLWNATLEQLSGVPVDTVRGHPLEALPAPWGPLLSGFASGVDGDTETRVTVSGVERILRLHRSRLSPAEQGTGTSEGMALLVEDFTARKAVDARMAHQDRLASLGRVAAGVAHEIGNPLTAIASLTQNLKYELEDPAAVQERAGLILQQCRRIDAIVRTLVGFSHEGTVGGQARPFTRVAVAPLLSEAVQLARLARKQHGVSFEHRCPEGLEVQGDAQRLEQVLVNLLTNAMDASPEHGVVELDADIDGGAVRLRVMDRGHGIPTELAQRVFEPFFTTKGPGEGTGLGLALAAGIVREHGGTMQVDKRQGGGTSVVVSLPEPRRMEASVNPEREAPA</sequence>
<evidence type="ECO:0000259" key="16">
    <source>
        <dbReference type="PROSITE" id="PS50112"/>
    </source>
</evidence>
<feature type="transmembrane region" description="Helical" evidence="14">
    <location>
        <begin position="239"/>
        <end position="257"/>
    </location>
</feature>
<dbReference type="InterPro" id="IPR001734">
    <property type="entry name" value="Na/solute_symporter"/>
</dbReference>
<feature type="transmembrane region" description="Helical" evidence="14">
    <location>
        <begin position="39"/>
        <end position="63"/>
    </location>
</feature>
<evidence type="ECO:0000256" key="5">
    <source>
        <dbReference type="ARBA" id="ARBA00022553"/>
    </source>
</evidence>
<dbReference type="PROSITE" id="PS50112">
    <property type="entry name" value="PAS"/>
    <property type="match status" value="1"/>
</dbReference>
<dbReference type="Pfam" id="PF00512">
    <property type="entry name" value="HisKA"/>
    <property type="match status" value="1"/>
</dbReference>
<dbReference type="Pfam" id="PF00989">
    <property type="entry name" value="PAS"/>
    <property type="match status" value="1"/>
</dbReference>
<feature type="transmembrane region" description="Helical" evidence="14">
    <location>
        <begin position="402"/>
        <end position="421"/>
    </location>
</feature>
<comment type="subcellular location">
    <subcellularLocation>
        <location evidence="2">Membrane</location>
        <topology evidence="2">Multi-pass membrane protein</topology>
    </subcellularLocation>
</comment>
<evidence type="ECO:0000313" key="18">
    <source>
        <dbReference type="EMBL" id="SDE15775.1"/>
    </source>
</evidence>
<evidence type="ECO:0000256" key="3">
    <source>
        <dbReference type="ARBA" id="ARBA00006434"/>
    </source>
</evidence>
<gene>
    <name evidence="17" type="primary">cbrA</name>
    <name evidence="17" type="ORF">MVI01_36190</name>
    <name evidence="18" type="ORF">SAMN04488504_104498</name>
</gene>
<name>A0A511HEC7_9BACT</name>
<keyword evidence="7 14" id="KW-0812">Transmembrane</keyword>
<keyword evidence="10" id="KW-0067">ATP-binding</keyword>
<dbReference type="InterPro" id="IPR003661">
    <property type="entry name" value="HisK_dim/P_dom"/>
</dbReference>
<evidence type="ECO:0000256" key="11">
    <source>
        <dbReference type="ARBA" id="ARBA00022989"/>
    </source>
</evidence>
<evidence type="ECO:0000259" key="15">
    <source>
        <dbReference type="PROSITE" id="PS50109"/>
    </source>
</evidence>
<evidence type="ECO:0000256" key="4">
    <source>
        <dbReference type="ARBA" id="ARBA00012438"/>
    </source>
</evidence>
<comment type="caution">
    <text evidence="17">The sequence shown here is derived from an EMBL/GenBank/DDBJ whole genome shotgun (WGS) entry which is preliminary data.</text>
</comment>
<feature type="domain" description="PAS" evidence="16">
    <location>
        <begin position="629"/>
        <end position="673"/>
    </location>
</feature>